<protein>
    <submittedName>
        <fullName evidence="2">Uncharacterized protein</fullName>
    </submittedName>
</protein>
<evidence type="ECO:0000313" key="3">
    <source>
        <dbReference type="Proteomes" id="UP001283361"/>
    </source>
</evidence>
<accession>A0AAE0YJ92</accession>
<organism evidence="2 3">
    <name type="scientific">Elysia crispata</name>
    <name type="common">lettuce slug</name>
    <dbReference type="NCBI Taxonomy" id="231223"/>
    <lineage>
        <taxon>Eukaryota</taxon>
        <taxon>Metazoa</taxon>
        <taxon>Spiralia</taxon>
        <taxon>Lophotrochozoa</taxon>
        <taxon>Mollusca</taxon>
        <taxon>Gastropoda</taxon>
        <taxon>Heterobranchia</taxon>
        <taxon>Euthyneura</taxon>
        <taxon>Panpulmonata</taxon>
        <taxon>Sacoglossa</taxon>
        <taxon>Placobranchoidea</taxon>
        <taxon>Plakobranchidae</taxon>
        <taxon>Elysia</taxon>
    </lineage>
</organism>
<feature type="chain" id="PRO_5042273118" evidence="1">
    <location>
        <begin position="16"/>
        <end position="133"/>
    </location>
</feature>
<comment type="caution">
    <text evidence="2">The sequence shown here is derived from an EMBL/GenBank/DDBJ whole genome shotgun (WGS) entry which is preliminary data.</text>
</comment>
<dbReference type="EMBL" id="JAWDGP010006085">
    <property type="protein sequence ID" value="KAK3747441.1"/>
    <property type="molecule type" value="Genomic_DNA"/>
</dbReference>
<dbReference type="AlphaFoldDB" id="A0AAE0YJ92"/>
<proteinExistence type="predicted"/>
<evidence type="ECO:0000256" key="1">
    <source>
        <dbReference type="SAM" id="SignalP"/>
    </source>
</evidence>
<reference evidence="2" key="1">
    <citation type="journal article" date="2023" name="G3 (Bethesda)">
        <title>A reference genome for the long-term kleptoplast-retaining sea slug Elysia crispata morphotype clarki.</title>
        <authorList>
            <person name="Eastman K.E."/>
            <person name="Pendleton A.L."/>
            <person name="Shaikh M.A."/>
            <person name="Suttiyut T."/>
            <person name="Ogas R."/>
            <person name="Tomko P."/>
            <person name="Gavelis G."/>
            <person name="Widhalm J.R."/>
            <person name="Wisecaver J.H."/>
        </authorList>
    </citation>
    <scope>NUCLEOTIDE SEQUENCE</scope>
    <source>
        <strain evidence="2">ECLA1</strain>
    </source>
</reference>
<feature type="signal peptide" evidence="1">
    <location>
        <begin position="1"/>
        <end position="15"/>
    </location>
</feature>
<name>A0AAE0YJ92_9GAST</name>
<keyword evidence="1" id="KW-0732">Signal</keyword>
<keyword evidence="3" id="KW-1185">Reference proteome</keyword>
<dbReference type="Proteomes" id="UP001283361">
    <property type="component" value="Unassembled WGS sequence"/>
</dbReference>
<gene>
    <name evidence="2" type="ORF">RRG08_015553</name>
</gene>
<evidence type="ECO:0000313" key="2">
    <source>
        <dbReference type="EMBL" id="KAK3747441.1"/>
    </source>
</evidence>
<sequence length="133" mass="14812">MLVCSVIWYLGKVYASLQCNLVSGKSIMLVCSVNWYLGKVYASLQCNLISEKSIKIIRGNHRANLEFQNLTISEEHESTIRLYVQDCLTPAQPLTGSTTLDRLYVQDCLTSAQPLTGSTTTDKLYVQDCLTPA</sequence>